<organism evidence="1">
    <name type="scientific">marine sediment metagenome</name>
    <dbReference type="NCBI Taxonomy" id="412755"/>
    <lineage>
        <taxon>unclassified sequences</taxon>
        <taxon>metagenomes</taxon>
        <taxon>ecological metagenomes</taxon>
    </lineage>
</organism>
<sequence>MNWELKEVGETKWVQDNSGYYALIHYIKIDCRTCERACIDCIDGHVRLDFMDKDDMPFISYQGTADDVRKYIMQNWPLVLWPLSIEHASYIGAELARCELQKTNYVQD</sequence>
<gene>
    <name evidence="1" type="ORF">LCGC14_0598230</name>
</gene>
<protein>
    <submittedName>
        <fullName evidence="1">Uncharacterized protein</fullName>
    </submittedName>
</protein>
<comment type="caution">
    <text evidence="1">The sequence shown here is derived from an EMBL/GenBank/DDBJ whole genome shotgun (WGS) entry which is preliminary data.</text>
</comment>
<reference evidence="1" key="1">
    <citation type="journal article" date="2015" name="Nature">
        <title>Complex archaea that bridge the gap between prokaryotes and eukaryotes.</title>
        <authorList>
            <person name="Spang A."/>
            <person name="Saw J.H."/>
            <person name="Jorgensen S.L."/>
            <person name="Zaremba-Niedzwiedzka K."/>
            <person name="Martijn J."/>
            <person name="Lind A.E."/>
            <person name="van Eijk R."/>
            <person name="Schleper C."/>
            <person name="Guy L."/>
            <person name="Ettema T.J."/>
        </authorList>
    </citation>
    <scope>NUCLEOTIDE SEQUENCE</scope>
</reference>
<dbReference type="AlphaFoldDB" id="A0A0F9RGA9"/>
<name>A0A0F9RGA9_9ZZZZ</name>
<dbReference type="EMBL" id="LAZR01000954">
    <property type="protein sequence ID" value="KKN53864.1"/>
    <property type="molecule type" value="Genomic_DNA"/>
</dbReference>
<accession>A0A0F9RGA9</accession>
<proteinExistence type="predicted"/>
<evidence type="ECO:0000313" key="1">
    <source>
        <dbReference type="EMBL" id="KKN53864.1"/>
    </source>
</evidence>